<accession>A0A150M621</accession>
<sequence length="107" mass="12566">MTLKEDRKMATMSQRISAFYRQSGGPGNPQIQRILEEHLLYGRDHGIPGKKEDINDVLREVFLNDHSTRPLVIGLLRMRAALKEQWEAYLNALRHEDRRKVEELEKL</sequence>
<evidence type="ECO:0000313" key="1">
    <source>
        <dbReference type="EMBL" id="KYD19672.1"/>
    </source>
</evidence>
<proteinExistence type="predicted"/>
<dbReference type="eggNOG" id="ENOG50335TI">
    <property type="taxonomic scope" value="Bacteria"/>
</dbReference>
<dbReference type="Proteomes" id="UP000075455">
    <property type="component" value="Unassembled WGS sequence"/>
</dbReference>
<protein>
    <submittedName>
        <fullName evidence="1">Uncharacterized protein</fullName>
    </submittedName>
</protein>
<reference evidence="1 2" key="1">
    <citation type="submission" date="2016-01" db="EMBL/GenBank/DDBJ databases">
        <title>Draft Genome Sequences of Seven Thermophilic Sporeformers Isolated from Foods.</title>
        <authorList>
            <person name="Berendsen E.M."/>
            <person name="Wells-Bennik M.H."/>
            <person name="Krawcyk A.O."/>
            <person name="De Jong A."/>
            <person name="Holsappel S."/>
            <person name="Eijlander R.T."/>
            <person name="Kuipers O.P."/>
        </authorList>
    </citation>
    <scope>NUCLEOTIDE SEQUENCE [LARGE SCALE GENOMIC DNA]</scope>
    <source>
        <strain evidence="1 2">B4119</strain>
    </source>
</reference>
<dbReference type="EMBL" id="LQYS01000006">
    <property type="protein sequence ID" value="KYD19672.1"/>
    <property type="molecule type" value="Genomic_DNA"/>
</dbReference>
<dbReference type="AlphaFoldDB" id="A0A150M621"/>
<dbReference type="PATRIC" id="fig|81408.3.peg.4204"/>
<organism evidence="1 2">
    <name type="scientific">Saccharococcus caldoxylosilyticus</name>
    <dbReference type="NCBI Taxonomy" id="81408"/>
    <lineage>
        <taxon>Bacteria</taxon>
        <taxon>Bacillati</taxon>
        <taxon>Bacillota</taxon>
        <taxon>Bacilli</taxon>
        <taxon>Bacillales</taxon>
        <taxon>Anoxybacillaceae</taxon>
        <taxon>Saccharococcus</taxon>
    </lineage>
</organism>
<gene>
    <name evidence="1" type="ORF">B4119_3184</name>
</gene>
<dbReference type="STRING" id="81408.B4119_3184"/>
<comment type="caution">
    <text evidence="1">The sequence shown here is derived from an EMBL/GenBank/DDBJ whole genome shotgun (WGS) entry which is preliminary data.</text>
</comment>
<dbReference type="RefSeq" id="WP_235605524.1">
    <property type="nucleotide sequence ID" value="NZ_LQYS01000006.1"/>
</dbReference>
<name>A0A150M621_9BACL</name>
<evidence type="ECO:0000313" key="2">
    <source>
        <dbReference type="Proteomes" id="UP000075455"/>
    </source>
</evidence>